<dbReference type="RefSeq" id="WP_344472925.1">
    <property type="nucleotide sequence ID" value="NZ_BAAAQX010000004.1"/>
</dbReference>
<dbReference type="InterPro" id="IPR036661">
    <property type="entry name" value="Luciferase-like_sf"/>
</dbReference>
<dbReference type="Pfam" id="PF00296">
    <property type="entry name" value="Bac_luciferase"/>
    <property type="match status" value="1"/>
</dbReference>
<keyword evidence="2" id="KW-0288">FMN</keyword>
<evidence type="ECO:0000313" key="6">
    <source>
        <dbReference type="EMBL" id="GAA2206580.1"/>
    </source>
</evidence>
<protein>
    <recommendedName>
        <fullName evidence="5">Luciferase-like domain-containing protein</fullName>
    </recommendedName>
</protein>
<keyword evidence="1" id="KW-0285">Flavoprotein</keyword>
<dbReference type="InterPro" id="IPR011251">
    <property type="entry name" value="Luciferase-like_dom"/>
</dbReference>
<evidence type="ECO:0000256" key="2">
    <source>
        <dbReference type="ARBA" id="ARBA00022643"/>
    </source>
</evidence>
<dbReference type="SUPFAM" id="SSF51679">
    <property type="entry name" value="Bacterial luciferase-like"/>
    <property type="match status" value="1"/>
</dbReference>
<keyword evidence="3" id="KW-0560">Oxidoreductase</keyword>
<dbReference type="PANTHER" id="PTHR42847">
    <property type="entry name" value="ALKANESULFONATE MONOOXYGENASE"/>
    <property type="match status" value="1"/>
</dbReference>
<sequence length="317" mass="35090">MLRFGVHSGQQYSTFEECLGLWQRAEELGFDWVSLFDHYRPPLGGPDGPCFDGPALLAALAARTSRVRCALLVSAVTWRHPAVAAAAAATIDHISSGRLEFGVGAGGPDLGYEQFGLPFPDSGTRLTMLEEYCGILRRLWDGERVTFHGEHYRLTDAYLRPRPLQRRLPLVIGGGGERRTLRVVARHADVWNTLAGDLDGYRRKVGLLAGYCAEEGRRPAEIRQSITFRAVLAPTPEEAGRRRAERLALLPPGSPDLAEYLTFGTPEQCVTDLLAYAEVGVRDFLLGCRPPLDWQTIELFATRVVPELRARAHATRS</sequence>
<organism evidence="6 7">
    <name type="scientific">Nonomuraea monospora</name>
    <dbReference type="NCBI Taxonomy" id="568818"/>
    <lineage>
        <taxon>Bacteria</taxon>
        <taxon>Bacillati</taxon>
        <taxon>Actinomycetota</taxon>
        <taxon>Actinomycetes</taxon>
        <taxon>Streptosporangiales</taxon>
        <taxon>Streptosporangiaceae</taxon>
        <taxon>Nonomuraea</taxon>
    </lineage>
</organism>
<reference evidence="7" key="1">
    <citation type="journal article" date="2019" name="Int. J. Syst. Evol. Microbiol.">
        <title>The Global Catalogue of Microorganisms (GCM) 10K type strain sequencing project: providing services to taxonomists for standard genome sequencing and annotation.</title>
        <authorList>
            <consortium name="The Broad Institute Genomics Platform"/>
            <consortium name="The Broad Institute Genome Sequencing Center for Infectious Disease"/>
            <person name="Wu L."/>
            <person name="Ma J."/>
        </authorList>
    </citation>
    <scope>NUCLEOTIDE SEQUENCE [LARGE SCALE GENOMIC DNA]</scope>
    <source>
        <strain evidence="7">JCM 16114</strain>
    </source>
</reference>
<feature type="domain" description="Luciferase-like" evidence="5">
    <location>
        <begin position="9"/>
        <end position="243"/>
    </location>
</feature>
<keyword evidence="4" id="KW-0503">Monooxygenase</keyword>
<evidence type="ECO:0000256" key="4">
    <source>
        <dbReference type="ARBA" id="ARBA00023033"/>
    </source>
</evidence>
<evidence type="ECO:0000256" key="3">
    <source>
        <dbReference type="ARBA" id="ARBA00023002"/>
    </source>
</evidence>
<name>A0ABP5P423_9ACTN</name>
<dbReference type="EMBL" id="BAAAQX010000004">
    <property type="protein sequence ID" value="GAA2206580.1"/>
    <property type="molecule type" value="Genomic_DNA"/>
</dbReference>
<comment type="caution">
    <text evidence="6">The sequence shown here is derived from an EMBL/GenBank/DDBJ whole genome shotgun (WGS) entry which is preliminary data.</text>
</comment>
<dbReference type="PANTHER" id="PTHR42847:SF4">
    <property type="entry name" value="ALKANESULFONATE MONOOXYGENASE-RELATED"/>
    <property type="match status" value="1"/>
</dbReference>
<keyword evidence="7" id="KW-1185">Reference proteome</keyword>
<gene>
    <name evidence="6" type="ORF">GCM10009850_020380</name>
</gene>
<evidence type="ECO:0000313" key="7">
    <source>
        <dbReference type="Proteomes" id="UP001499843"/>
    </source>
</evidence>
<proteinExistence type="predicted"/>
<evidence type="ECO:0000259" key="5">
    <source>
        <dbReference type="Pfam" id="PF00296"/>
    </source>
</evidence>
<dbReference type="InterPro" id="IPR050172">
    <property type="entry name" value="SsuD_RutA_monooxygenase"/>
</dbReference>
<dbReference type="Gene3D" id="3.20.20.30">
    <property type="entry name" value="Luciferase-like domain"/>
    <property type="match status" value="1"/>
</dbReference>
<dbReference type="Proteomes" id="UP001499843">
    <property type="component" value="Unassembled WGS sequence"/>
</dbReference>
<accession>A0ABP5P423</accession>
<evidence type="ECO:0000256" key="1">
    <source>
        <dbReference type="ARBA" id="ARBA00022630"/>
    </source>
</evidence>